<reference evidence="2" key="1">
    <citation type="submission" date="2020-07" db="EMBL/GenBank/DDBJ databases">
        <title>Multicomponent nature underlies the extraordinary mechanical properties of spider dragline silk.</title>
        <authorList>
            <person name="Kono N."/>
            <person name="Nakamura H."/>
            <person name="Mori M."/>
            <person name="Yoshida Y."/>
            <person name="Ohtoshi R."/>
            <person name="Malay A.D."/>
            <person name="Moran D.A.P."/>
            <person name="Tomita M."/>
            <person name="Numata K."/>
            <person name="Arakawa K."/>
        </authorList>
    </citation>
    <scope>NUCLEOTIDE SEQUENCE</scope>
</reference>
<gene>
    <name evidence="2" type="primary">NCL1_50835</name>
    <name evidence="2" type="ORF">TNCT_673111</name>
</gene>
<dbReference type="EMBL" id="BMAO01010908">
    <property type="protein sequence ID" value="GFQ70243.1"/>
    <property type="molecule type" value="Genomic_DNA"/>
</dbReference>
<evidence type="ECO:0000256" key="1">
    <source>
        <dbReference type="SAM" id="SignalP"/>
    </source>
</evidence>
<dbReference type="AlphaFoldDB" id="A0A8X6FYR4"/>
<proteinExistence type="predicted"/>
<protein>
    <submittedName>
        <fullName evidence="2">Uncharacterized protein</fullName>
    </submittedName>
</protein>
<organism evidence="2 3">
    <name type="scientific">Trichonephila clavata</name>
    <name type="common">Joro spider</name>
    <name type="synonym">Nephila clavata</name>
    <dbReference type="NCBI Taxonomy" id="2740835"/>
    <lineage>
        <taxon>Eukaryota</taxon>
        <taxon>Metazoa</taxon>
        <taxon>Ecdysozoa</taxon>
        <taxon>Arthropoda</taxon>
        <taxon>Chelicerata</taxon>
        <taxon>Arachnida</taxon>
        <taxon>Araneae</taxon>
        <taxon>Araneomorphae</taxon>
        <taxon>Entelegynae</taxon>
        <taxon>Araneoidea</taxon>
        <taxon>Nephilidae</taxon>
        <taxon>Trichonephila</taxon>
    </lineage>
</organism>
<dbReference type="OrthoDB" id="6728452at2759"/>
<keyword evidence="3" id="KW-1185">Reference proteome</keyword>
<sequence>MWKSAPYVPLMLAFESFWLSVNISSICIQDVQDSSSSFFKEKECNENQVFVKNGGTCGCCDACRIKEGSSCVPVEGGPPGCEDGTTCMEVGDGYICARDCR</sequence>
<keyword evidence="1" id="KW-0732">Signal</keyword>
<feature type="chain" id="PRO_5036458486" evidence="1">
    <location>
        <begin position="21"/>
        <end position="101"/>
    </location>
</feature>
<evidence type="ECO:0000313" key="2">
    <source>
        <dbReference type="EMBL" id="GFQ70243.1"/>
    </source>
</evidence>
<comment type="caution">
    <text evidence="2">The sequence shown here is derived from an EMBL/GenBank/DDBJ whole genome shotgun (WGS) entry which is preliminary data.</text>
</comment>
<dbReference type="Proteomes" id="UP000887116">
    <property type="component" value="Unassembled WGS sequence"/>
</dbReference>
<name>A0A8X6FYR4_TRICU</name>
<accession>A0A8X6FYR4</accession>
<feature type="signal peptide" evidence="1">
    <location>
        <begin position="1"/>
        <end position="20"/>
    </location>
</feature>
<evidence type="ECO:0000313" key="3">
    <source>
        <dbReference type="Proteomes" id="UP000887116"/>
    </source>
</evidence>